<dbReference type="Pfam" id="PF19718">
    <property type="entry name" value="USP47_C"/>
    <property type="match status" value="2"/>
</dbReference>
<dbReference type="eggNOG" id="KOG4598">
    <property type="taxonomic scope" value="Eukaryota"/>
</dbReference>
<dbReference type="InterPro" id="IPR045578">
    <property type="entry name" value="USP47_C"/>
</dbReference>
<feature type="domain" description="Ubiquitin carboxyl-terminal hydrolase 47 C-terminal" evidence="2">
    <location>
        <begin position="212"/>
        <end position="427"/>
    </location>
</feature>
<organism evidence="3">
    <name type="scientific">Amphimedon queenslandica</name>
    <name type="common">Sponge</name>
    <dbReference type="NCBI Taxonomy" id="400682"/>
    <lineage>
        <taxon>Eukaryota</taxon>
        <taxon>Metazoa</taxon>
        <taxon>Porifera</taxon>
        <taxon>Demospongiae</taxon>
        <taxon>Heteroscleromorpha</taxon>
        <taxon>Haplosclerida</taxon>
        <taxon>Niphatidae</taxon>
        <taxon>Amphimedon</taxon>
    </lineage>
</organism>
<proteinExistence type="predicted"/>
<evidence type="ECO:0000259" key="2">
    <source>
        <dbReference type="Pfam" id="PF19718"/>
    </source>
</evidence>
<keyword evidence="1" id="KW-0175">Coiled coil</keyword>
<evidence type="ECO:0000313" key="3">
    <source>
        <dbReference type="EnsemblMetazoa" id="Aqu2.1.10278_001"/>
    </source>
</evidence>
<accession>A0A1X7T6Y4</accession>
<feature type="coiled-coil region" evidence="1">
    <location>
        <begin position="955"/>
        <end position="987"/>
    </location>
</feature>
<dbReference type="AlphaFoldDB" id="A0A1X7T6Y4"/>
<protein>
    <recommendedName>
        <fullName evidence="2">Ubiquitin carboxyl-terminal hydrolase 47 C-terminal domain-containing protein</fullName>
    </recommendedName>
</protein>
<dbReference type="EnsemblMetazoa" id="Aqu2.1.10278_001">
    <property type="protein sequence ID" value="Aqu2.1.10278_001"/>
    <property type="gene ID" value="Aqu2.1.10278"/>
</dbReference>
<reference evidence="3" key="1">
    <citation type="submission" date="2017-05" db="UniProtKB">
        <authorList>
            <consortium name="EnsemblMetazoa"/>
        </authorList>
    </citation>
    <scope>IDENTIFICATION</scope>
</reference>
<feature type="coiled-coil region" evidence="1">
    <location>
        <begin position="403"/>
        <end position="435"/>
    </location>
</feature>
<dbReference type="InParanoid" id="A0A1X7T6Y4"/>
<evidence type="ECO:0000256" key="1">
    <source>
        <dbReference type="SAM" id="Coils"/>
    </source>
</evidence>
<feature type="domain" description="Ubiquitin carboxyl-terminal hydrolase 47 C-terminal" evidence="2">
    <location>
        <begin position="764"/>
        <end position="977"/>
    </location>
</feature>
<dbReference type="OrthoDB" id="289038at2759"/>
<sequence length="1092" mass="127451">MRAWLGWTVENLKQHIGEAYNLNSSCMRLVMREKDYWSDTSFSDISDVGGTLKEILDMRGYSTSSHTQLLYVSSDPEDYEKGFRDSLMYKFIEFHFNSILLDITIPPGPKASTPTTINRRKGKIIMKVITMEEENKGKERKVQVQVDKRITLAQLKEELVPLIGVPSTGFRVCGISGNEEYELKRLDELVMNLSESKLIVRLGRELQEGEYRIKLYLLQVNSIEFLKFMMECTVAKGTLVREFKKQIIEEAKVQGIDCVLELDKMRLRKKNGVSPGRVYLDELIDTSSIREMYVERLKGPEKKMDYGQRQVYVIRWRPSKCSVDPIEEIILDKYHFHRDFIIKLSELSGVPAIYIFCTQGESFPVEISCLDIENELTWYSITSDRYSLGLYDDGYVIYYKDNREKLKELTDKERSELQEAQKKRQRKKKEQIEKEMCLIILYFNHPVTGELNSLFLEVHKDELLPTVLDKAYETAELAPHIPIERCRLVKYNYERQEMEQSLDLDEFQHLTIRQIMDVVRCYSLFLETCKENEIFKKYNTETIRVSVVALSSGVVGPPKAMRVWLGWTVENLKQHIGEACNLNSSCMRVVMREKDDWSDVGGTLKKILDMRGHSTSHTQLLYVSSDPEDYQKGFRDSLMYKFIEFHFNSILLYIIIPPGPKASTPTTTNRRKGRITMKVISKEENIEKERKIQVQVDKRITLAELKEELVPLIGVPPTGFRVCGINGYEVYELERLDENKILMNLSESKLIVKLGRPLRIGEHRIKLYLLQVNSIEFLKFMMESIVAEDTPVREFKEQIIEEAKVQGIDCVLGLDKMRLRKKNGVSPGRVYLNELIDTSGIREMYVEPLKGPEKKMDYGQRQMYVIRWHPSQFSVDPIEEIILDKYHFPMDFIKKLSELSGVPTEYISYSEGKSFLVGTSCLDIENELTWYSITSDTYSLGLYNDGYVIYYKDNRETMKELTDKERSEILEAEEKRQRTKKEQIEKEMCLIILYCNNPVTGKLKKSFLEVHKDELLPTVLDKAYELMKLAPHIPIERCRLVKCDYERQEMGESLDLDEFQHLTIGRIMDLKLIKKMKPLRNTMLEVGVVCYL</sequence>
<name>A0A1X7T6Y4_AMPQE</name>